<evidence type="ECO:0000313" key="8">
    <source>
        <dbReference type="Proteomes" id="UP000236630"/>
    </source>
</evidence>
<keyword evidence="1 4" id="KW-0732">Signal</keyword>
<evidence type="ECO:0000256" key="1">
    <source>
        <dbReference type="ARBA" id="ARBA00022729"/>
    </source>
</evidence>
<dbReference type="InterPro" id="IPR035446">
    <property type="entry name" value="SLSG/EP1"/>
</dbReference>
<dbReference type="Pfam" id="PF01453">
    <property type="entry name" value="B_lectin"/>
    <property type="match status" value="1"/>
</dbReference>
<dbReference type="PROSITE" id="PS50948">
    <property type="entry name" value="PAN"/>
    <property type="match status" value="1"/>
</dbReference>
<comment type="caution">
    <text evidence="7">The sequence shown here is derived from an EMBL/GenBank/DDBJ whole genome shotgun (WGS) entry which is preliminary data.</text>
</comment>
<keyword evidence="3" id="KW-0325">Glycoprotein</keyword>
<dbReference type="CDD" id="cd01098">
    <property type="entry name" value="PAN_AP_plant"/>
    <property type="match status" value="1"/>
</dbReference>
<dbReference type="CDD" id="cd00028">
    <property type="entry name" value="B_lectin"/>
    <property type="match status" value="1"/>
</dbReference>
<evidence type="ECO:0000259" key="5">
    <source>
        <dbReference type="PROSITE" id="PS50927"/>
    </source>
</evidence>
<gene>
    <name evidence="7" type="ORF">CUMW_258230</name>
</gene>
<evidence type="ECO:0000256" key="3">
    <source>
        <dbReference type="ARBA" id="ARBA00023180"/>
    </source>
</evidence>
<dbReference type="GO" id="GO:0009505">
    <property type="term" value="C:plant-type cell wall"/>
    <property type="evidence" value="ECO:0007669"/>
    <property type="project" value="TreeGrafter"/>
</dbReference>
<accession>A0A2H5QTN3</accession>
<feature type="domain" description="Apple" evidence="6">
    <location>
        <begin position="354"/>
        <end position="423"/>
    </location>
</feature>
<feature type="chain" id="PRO_5014195576" description="Bulb-type lectin domain-containing protein" evidence="4">
    <location>
        <begin position="24"/>
        <end position="443"/>
    </location>
</feature>
<dbReference type="InterPro" id="IPR036426">
    <property type="entry name" value="Bulb-type_lectin_dom_sf"/>
</dbReference>
<dbReference type="Gene3D" id="2.90.10.10">
    <property type="entry name" value="Bulb-type lectin domain"/>
    <property type="match status" value="1"/>
</dbReference>
<evidence type="ECO:0000256" key="4">
    <source>
        <dbReference type="SAM" id="SignalP"/>
    </source>
</evidence>
<sequence length="443" mass="50110">MSSSSAIITLFALLPLVFSIANAQVPPSETFQFVNEGDFGDFIVEYGGDYRMLGIFNAPFQLGFYNTTPNAYTLALRWGLTRQEPFFRWVWEANRGKLVRENATFSLGTDGNLVLAEVDGTVVWQTNTANKGVVGFKLLSNGNMVLHDSKGNFIWQSFDYPTDTLLVGQSLRAGGVAKLVSRASEKENIDGPYSFVMEPKRLAMYYKSSNSPRPVLYFTSSEWFTVREGSLENITFTSEPETEEAFAYHLSLDSSVAGVRLARPRYNSTISLLRLEMDGNLRIYTYDERVDWGPTEKTFTLFDRDSDWEISECQLPERCGKFGLCDDNQCVACPMEKGLLGWTKECEAQKVTSCKASDFHYYKVEGVNHFMSKYTRGATTKVEDCGKKCTSDCKCLGYFYHQETSKCWIAYDLKTLTKFPNSTHVGFIKVPNNQTIRNLVNLL</sequence>
<protein>
    <recommendedName>
        <fullName evidence="9">Bulb-type lectin domain-containing protein</fullName>
    </recommendedName>
</protein>
<keyword evidence="2" id="KW-1015">Disulfide bond</keyword>
<dbReference type="AlphaFoldDB" id="A0A2H5QTN3"/>
<name>A0A2H5QTN3_CITUN</name>
<feature type="signal peptide" evidence="4">
    <location>
        <begin position="1"/>
        <end position="23"/>
    </location>
</feature>
<feature type="domain" description="Bulb-type lectin" evidence="5">
    <location>
        <begin position="28"/>
        <end position="159"/>
    </location>
</feature>
<dbReference type="STRING" id="55188.A0A2H5QTN3"/>
<evidence type="ECO:0000259" key="6">
    <source>
        <dbReference type="PROSITE" id="PS50948"/>
    </source>
</evidence>
<dbReference type="Proteomes" id="UP000236630">
    <property type="component" value="Unassembled WGS sequence"/>
</dbReference>
<dbReference type="PANTHER" id="PTHR32444:SF10">
    <property type="entry name" value="CURCULIN-LIKE (MANNOSE-BINDING) LECTIN FAMILY PROTEIN-RELATED"/>
    <property type="match status" value="1"/>
</dbReference>
<dbReference type="PANTHER" id="PTHR32444">
    <property type="entry name" value="BULB-TYPE LECTIN DOMAIN-CONTAINING PROTEIN"/>
    <property type="match status" value="1"/>
</dbReference>
<evidence type="ECO:0008006" key="9">
    <source>
        <dbReference type="Google" id="ProtNLM"/>
    </source>
</evidence>
<dbReference type="PROSITE" id="PS50927">
    <property type="entry name" value="BULB_LECTIN"/>
    <property type="match status" value="1"/>
</dbReference>
<dbReference type="SUPFAM" id="SSF51110">
    <property type="entry name" value="alpha-D-mannose-specific plant lectins"/>
    <property type="match status" value="1"/>
</dbReference>
<dbReference type="EMBL" id="BDQV01000742">
    <property type="protein sequence ID" value="GAY67645.1"/>
    <property type="molecule type" value="Genomic_DNA"/>
</dbReference>
<evidence type="ECO:0000256" key="2">
    <source>
        <dbReference type="ARBA" id="ARBA00023157"/>
    </source>
</evidence>
<dbReference type="InterPro" id="IPR001480">
    <property type="entry name" value="Bulb-type_lectin_dom"/>
</dbReference>
<dbReference type="InterPro" id="IPR003609">
    <property type="entry name" value="Pan_app"/>
</dbReference>
<organism evidence="7 8">
    <name type="scientific">Citrus unshiu</name>
    <name type="common">Satsuma mandarin</name>
    <name type="synonym">Citrus nobilis var. unshiu</name>
    <dbReference type="NCBI Taxonomy" id="55188"/>
    <lineage>
        <taxon>Eukaryota</taxon>
        <taxon>Viridiplantae</taxon>
        <taxon>Streptophyta</taxon>
        <taxon>Embryophyta</taxon>
        <taxon>Tracheophyta</taxon>
        <taxon>Spermatophyta</taxon>
        <taxon>Magnoliopsida</taxon>
        <taxon>eudicotyledons</taxon>
        <taxon>Gunneridae</taxon>
        <taxon>Pentapetalae</taxon>
        <taxon>rosids</taxon>
        <taxon>malvids</taxon>
        <taxon>Sapindales</taxon>
        <taxon>Rutaceae</taxon>
        <taxon>Aurantioideae</taxon>
        <taxon>Citrus</taxon>
    </lineage>
</organism>
<reference evidence="7 8" key="1">
    <citation type="journal article" date="2017" name="Front. Genet.">
        <title>Draft sequencing of the heterozygous diploid genome of Satsuma (Citrus unshiu Marc.) using a hybrid assembly approach.</title>
        <authorList>
            <person name="Shimizu T."/>
            <person name="Tanizawa Y."/>
            <person name="Mochizuki T."/>
            <person name="Nagasaki H."/>
            <person name="Yoshioka T."/>
            <person name="Toyoda A."/>
            <person name="Fujiyama A."/>
            <person name="Kaminuma E."/>
            <person name="Nakamura Y."/>
        </authorList>
    </citation>
    <scope>NUCLEOTIDE SEQUENCE [LARGE SCALE GENOMIC DNA]</scope>
    <source>
        <strain evidence="8">cv. Miyagawa wase</strain>
    </source>
</reference>
<evidence type="ECO:0000313" key="7">
    <source>
        <dbReference type="EMBL" id="GAY67645.1"/>
    </source>
</evidence>
<dbReference type="PIRSF" id="PIRSF002686">
    <property type="entry name" value="SLG"/>
    <property type="match status" value="1"/>
</dbReference>
<keyword evidence="8" id="KW-1185">Reference proteome</keyword>
<dbReference type="SMART" id="SM00108">
    <property type="entry name" value="B_lectin"/>
    <property type="match status" value="1"/>
</dbReference>
<proteinExistence type="predicted"/>